<dbReference type="Gene3D" id="1.10.10.2580">
    <property type="entry name" value="Penicillin Acylase III, Chain A, Domain 2"/>
    <property type="match status" value="1"/>
</dbReference>
<dbReference type="InterPro" id="IPR029055">
    <property type="entry name" value="Ntn_hydrolases_N"/>
</dbReference>
<gene>
    <name evidence="4" type="ORF">CKO45_23370</name>
</gene>
<dbReference type="InterPro" id="IPR014395">
    <property type="entry name" value="Pen/GL7ACA/AHL_acylase"/>
</dbReference>
<dbReference type="InterPro" id="IPR023343">
    <property type="entry name" value="Penicillin_amidase_dom1"/>
</dbReference>
<evidence type="ECO:0000256" key="3">
    <source>
        <dbReference type="ARBA" id="ARBA00023145"/>
    </source>
</evidence>
<proteinExistence type="inferred from homology"/>
<dbReference type="EMBL" id="NRSG01000259">
    <property type="protein sequence ID" value="MBK1661155.1"/>
    <property type="molecule type" value="Genomic_DNA"/>
</dbReference>
<keyword evidence="5" id="KW-1185">Reference proteome</keyword>
<organism evidence="4 5">
    <name type="scientific">Paracraurococcus ruber</name>
    <dbReference type="NCBI Taxonomy" id="77675"/>
    <lineage>
        <taxon>Bacteria</taxon>
        <taxon>Pseudomonadati</taxon>
        <taxon>Pseudomonadota</taxon>
        <taxon>Alphaproteobacteria</taxon>
        <taxon>Acetobacterales</taxon>
        <taxon>Roseomonadaceae</taxon>
        <taxon>Paracraurococcus</taxon>
    </lineage>
</organism>
<name>A0ABS1D2T3_9PROT</name>
<dbReference type="Pfam" id="PF01804">
    <property type="entry name" value="Penicil_amidase"/>
    <property type="match status" value="1"/>
</dbReference>
<dbReference type="PANTHER" id="PTHR34218:SF4">
    <property type="entry name" value="ACYL-HOMOSERINE LACTONE ACYLASE QUIP"/>
    <property type="match status" value="1"/>
</dbReference>
<evidence type="ECO:0008006" key="6">
    <source>
        <dbReference type="Google" id="ProtNLM"/>
    </source>
</evidence>
<comment type="similarity">
    <text evidence="1">Belongs to the peptidase S45 family.</text>
</comment>
<dbReference type="InterPro" id="IPR043146">
    <property type="entry name" value="Penicillin_amidase_N_B-knob"/>
</dbReference>
<evidence type="ECO:0000313" key="5">
    <source>
        <dbReference type="Proteomes" id="UP000697995"/>
    </source>
</evidence>
<reference evidence="4 5" key="1">
    <citation type="journal article" date="2020" name="Microorganisms">
        <title>Osmotic Adaptation and Compatible Solute Biosynthesis of Phototrophic Bacteria as Revealed from Genome Analyses.</title>
        <authorList>
            <person name="Imhoff J.F."/>
            <person name="Rahn T."/>
            <person name="Kunzel S."/>
            <person name="Keller A."/>
            <person name="Neulinger S.C."/>
        </authorList>
    </citation>
    <scope>NUCLEOTIDE SEQUENCE [LARGE SCALE GENOMIC DNA]</scope>
    <source>
        <strain evidence="4 5">DSM 15382</strain>
    </source>
</reference>
<dbReference type="PANTHER" id="PTHR34218">
    <property type="entry name" value="PEPTIDASE S45 PENICILLIN AMIDASE"/>
    <property type="match status" value="1"/>
</dbReference>
<dbReference type="Gene3D" id="1.10.1400.10">
    <property type="match status" value="1"/>
</dbReference>
<dbReference type="InterPro" id="IPR043147">
    <property type="entry name" value="Penicillin_amidase_A-knob"/>
</dbReference>
<protein>
    <recommendedName>
        <fullName evidence="6">Penicillin acylase family protein</fullName>
    </recommendedName>
</protein>
<dbReference type="PIRSF" id="PIRSF001227">
    <property type="entry name" value="Pen_acylase"/>
    <property type="match status" value="1"/>
</dbReference>
<keyword evidence="3" id="KW-0865">Zymogen</keyword>
<evidence type="ECO:0000256" key="1">
    <source>
        <dbReference type="ARBA" id="ARBA00006586"/>
    </source>
</evidence>
<dbReference type="Gene3D" id="2.30.120.10">
    <property type="match status" value="1"/>
</dbReference>
<dbReference type="InterPro" id="IPR002692">
    <property type="entry name" value="S45"/>
</dbReference>
<dbReference type="Gene3D" id="1.10.439.10">
    <property type="entry name" value="Penicillin Amidohydrolase, domain 1"/>
    <property type="match status" value="1"/>
</dbReference>
<dbReference type="Proteomes" id="UP000697995">
    <property type="component" value="Unassembled WGS sequence"/>
</dbReference>
<comment type="caution">
    <text evidence="4">The sequence shown here is derived from an EMBL/GenBank/DDBJ whole genome shotgun (WGS) entry which is preliminary data.</text>
</comment>
<dbReference type="CDD" id="cd03747">
    <property type="entry name" value="Ntn_PGA_like"/>
    <property type="match status" value="1"/>
</dbReference>
<dbReference type="SUPFAM" id="SSF56235">
    <property type="entry name" value="N-terminal nucleophile aminohydrolases (Ntn hydrolases)"/>
    <property type="match status" value="1"/>
</dbReference>
<evidence type="ECO:0000313" key="4">
    <source>
        <dbReference type="EMBL" id="MBK1661155.1"/>
    </source>
</evidence>
<evidence type="ECO:0000256" key="2">
    <source>
        <dbReference type="ARBA" id="ARBA00022801"/>
    </source>
</evidence>
<sequence>MGKAGPALATRGTPRHAAPMRGEAMMAEQDWHAAAGRAVPPLEGDLRLPGLGAPVTVLRDAQGVPHLRAAGAADAFLGQGFVHAQDRLFQMELNRRRALGRSAEWLGPAAFAADALARRLGMEAACRRDVAALGAEARAMLAAYVAGVNGFLASGAPLPVEYALLGATPEPWKDWHCLAVMRRLGLLMGSVWFKLWRAAALPLAGEAVTLLRYDDGGRDAVIAPAGAEADRWRAGLADLAPAAAALLEAAAPDGTGGGSNNWVVAGALTETGRPLLAGDPHRVFEVPGMYAQGHIACPEFDVIGLTVPGVPGFPHFAQNGRVAWCVTHTFADIHDLYLERFDPTGEHALFRDAWEKVERRTESIAIRGEAPREVEILVTRHGPVICGDPARGTALALRSVQFAETDLSFDCLPRMLRADGVAALFEATRGWGLIDHNLVAADTAGHTGWLLRARVPRRGRENGWLPVPGWTGEHEWQGWIPHDEMPRLIDPAPGMLVTANNRVVADDHPDYLCTDCHPPYRARRIAELLADPARRGVAGAASIHADTLSAPAREMQARLPALDGLPPEAAALRDALLAWDARMEAGSVAASRYIALRLALVRRLGDASGLAALSTHPWLSPAPGVAPLTQLWWALPALLRADDAALLRGESWDGLLRAALAEVAAAPPAEPWGTPHQPRFNHPLSAVFPQHAALLDPPSLPVGGDGDTVQANGLVAPLGPRAAYGAIARYAFDVGAWGNSRWCVFLGASGHPGSAHYADQNPAWSRCEMLPMIGDWATLDAGGGPRQRLLPADGAAVPG</sequence>
<accession>A0ABS1D2T3</accession>
<keyword evidence="2" id="KW-0378">Hydrolase</keyword>
<dbReference type="Gene3D" id="3.60.20.10">
    <property type="entry name" value="Glutamine Phosphoribosylpyrophosphate, subunit 1, domain 1"/>
    <property type="match status" value="1"/>
</dbReference>